<keyword evidence="1" id="KW-0472">Membrane</keyword>
<dbReference type="AlphaFoldDB" id="A0A1M5FQW0"/>
<dbReference type="Proteomes" id="UP000184406">
    <property type="component" value="Unassembled WGS sequence"/>
</dbReference>
<evidence type="ECO:0000313" key="2">
    <source>
        <dbReference type="EMBL" id="SHF93940.1"/>
    </source>
</evidence>
<name>A0A1M5FQW0_9FLAO</name>
<accession>A0A1M5FQW0</accession>
<reference evidence="3" key="1">
    <citation type="submission" date="2016-11" db="EMBL/GenBank/DDBJ databases">
        <authorList>
            <person name="Varghese N."/>
            <person name="Submissions S."/>
        </authorList>
    </citation>
    <scope>NUCLEOTIDE SEQUENCE [LARGE SCALE GENOMIC DNA]</scope>
    <source>
        <strain evidence="3">DSM 17539</strain>
    </source>
</reference>
<dbReference type="Pfam" id="PF10825">
    <property type="entry name" value="DUF2752"/>
    <property type="match status" value="1"/>
</dbReference>
<sequence>MAILLELENYMLPCMNKQIFGIECPGCGIQRSISYLLDGNFIDALKIYPAIYTIILLVGFIGATLVFNIKNSFKIKIYLLYLNAGIIIVSYIYKMIHLIH</sequence>
<proteinExistence type="predicted"/>
<dbReference type="RefSeq" id="WP_072864725.1">
    <property type="nucleotide sequence ID" value="NZ_FQUX01000009.1"/>
</dbReference>
<evidence type="ECO:0008006" key="4">
    <source>
        <dbReference type="Google" id="ProtNLM"/>
    </source>
</evidence>
<organism evidence="2 3">
    <name type="scientific">Arenibacter palladensis</name>
    <dbReference type="NCBI Taxonomy" id="237373"/>
    <lineage>
        <taxon>Bacteria</taxon>
        <taxon>Pseudomonadati</taxon>
        <taxon>Bacteroidota</taxon>
        <taxon>Flavobacteriia</taxon>
        <taxon>Flavobacteriales</taxon>
        <taxon>Flavobacteriaceae</taxon>
        <taxon>Arenibacter</taxon>
    </lineage>
</organism>
<keyword evidence="1" id="KW-0812">Transmembrane</keyword>
<feature type="transmembrane region" description="Helical" evidence="1">
    <location>
        <begin position="47"/>
        <end position="67"/>
    </location>
</feature>
<gene>
    <name evidence="2" type="ORF">SAMN03080594_109183</name>
</gene>
<dbReference type="InterPro" id="IPR021215">
    <property type="entry name" value="DUF2752"/>
</dbReference>
<protein>
    <recommendedName>
        <fullName evidence="4">DUF2752 domain-containing protein</fullName>
    </recommendedName>
</protein>
<keyword evidence="3" id="KW-1185">Reference proteome</keyword>
<evidence type="ECO:0000313" key="3">
    <source>
        <dbReference type="Proteomes" id="UP000184406"/>
    </source>
</evidence>
<feature type="transmembrane region" description="Helical" evidence="1">
    <location>
        <begin position="79"/>
        <end position="99"/>
    </location>
</feature>
<dbReference type="EMBL" id="FQUX01000009">
    <property type="protein sequence ID" value="SHF93940.1"/>
    <property type="molecule type" value="Genomic_DNA"/>
</dbReference>
<keyword evidence="1" id="KW-1133">Transmembrane helix</keyword>
<evidence type="ECO:0000256" key="1">
    <source>
        <dbReference type="SAM" id="Phobius"/>
    </source>
</evidence>